<dbReference type="Pfam" id="PF00067">
    <property type="entry name" value="p450"/>
    <property type="match status" value="1"/>
</dbReference>
<dbReference type="RefSeq" id="XP_007775029.1">
    <property type="nucleotide sequence ID" value="XM_007776839.1"/>
</dbReference>
<keyword evidence="5 13" id="KW-0349">Heme</keyword>
<keyword evidence="9" id="KW-0560">Oxidoreductase</keyword>
<dbReference type="Gene3D" id="1.10.630.10">
    <property type="entry name" value="Cytochrome P450"/>
    <property type="match status" value="1"/>
</dbReference>
<keyword evidence="16" id="KW-1185">Reference proteome</keyword>
<evidence type="ECO:0000256" key="7">
    <source>
        <dbReference type="ARBA" id="ARBA00022723"/>
    </source>
</evidence>
<evidence type="ECO:0000313" key="16">
    <source>
        <dbReference type="Proteomes" id="UP000053558"/>
    </source>
</evidence>
<evidence type="ECO:0000256" key="5">
    <source>
        <dbReference type="ARBA" id="ARBA00022617"/>
    </source>
</evidence>
<keyword evidence="8 14" id="KW-1133">Transmembrane helix</keyword>
<comment type="pathway">
    <text evidence="3">Secondary metabolite biosynthesis; terpenoid biosynthesis.</text>
</comment>
<evidence type="ECO:0000256" key="11">
    <source>
        <dbReference type="ARBA" id="ARBA00023033"/>
    </source>
</evidence>
<comment type="subcellular location">
    <subcellularLocation>
        <location evidence="2">Membrane</location>
    </subcellularLocation>
</comment>
<dbReference type="InterPro" id="IPR050121">
    <property type="entry name" value="Cytochrome_P450_monoxygenase"/>
</dbReference>
<dbReference type="InterPro" id="IPR036396">
    <property type="entry name" value="Cyt_P450_sf"/>
</dbReference>
<dbReference type="SUPFAM" id="SSF48264">
    <property type="entry name" value="Cytochrome P450"/>
    <property type="match status" value="1"/>
</dbReference>
<evidence type="ECO:0000256" key="12">
    <source>
        <dbReference type="ARBA" id="ARBA00023136"/>
    </source>
</evidence>
<dbReference type="InterPro" id="IPR001128">
    <property type="entry name" value="Cyt_P450"/>
</dbReference>
<keyword evidence="6 14" id="KW-0812">Transmembrane</keyword>
<evidence type="ECO:0000313" key="15">
    <source>
        <dbReference type="EMBL" id="EIW74981.1"/>
    </source>
</evidence>
<keyword evidence="12 14" id="KW-0472">Membrane</keyword>
<gene>
    <name evidence="15" type="ORF">CONPUDRAFT_159742</name>
</gene>
<evidence type="ECO:0000256" key="2">
    <source>
        <dbReference type="ARBA" id="ARBA00004370"/>
    </source>
</evidence>
<dbReference type="InterPro" id="IPR002403">
    <property type="entry name" value="Cyt_P450_E_grp-IV"/>
</dbReference>
<proteinExistence type="inferred from homology"/>
<feature type="binding site" description="axial binding residue" evidence="13">
    <location>
        <position position="482"/>
    </location>
    <ligand>
        <name>heme</name>
        <dbReference type="ChEBI" id="CHEBI:30413"/>
    </ligand>
    <ligandPart>
        <name>Fe</name>
        <dbReference type="ChEBI" id="CHEBI:18248"/>
    </ligandPart>
</feature>
<comment type="similarity">
    <text evidence="4">Belongs to the cytochrome P450 family.</text>
</comment>
<organism evidence="15 16">
    <name type="scientific">Coniophora puteana (strain RWD-64-598)</name>
    <name type="common">Brown rot fungus</name>
    <dbReference type="NCBI Taxonomy" id="741705"/>
    <lineage>
        <taxon>Eukaryota</taxon>
        <taxon>Fungi</taxon>
        <taxon>Dikarya</taxon>
        <taxon>Basidiomycota</taxon>
        <taxon>Agaricomycotina</taxon>
        <taxon>Agaricomycetes</taxon>
        <taxon>Agaricomycetidae</taxon>
        <taxon>Boletales</taxon>
        <taxon>Coniophorineae</taxon>
        <taxon>Coniophoraceae</taxon>
        <taxon>Coniophora</taxon>
    </lineage>
</organism>
<dbReference type="GeneID" id="19204173"/>
<dbReference type="PANTHER" id="PTHR24305:SF166">
    <property type="entry name" value="CYTOCHROME P450 12A4, MITOCHONDRIAL-RELATED"/>
    <property type="match status" value="1"/>
</dbReference>
<comment type="cofactor">
    <cofactor evidence="1 13">
        <name>heme</name>
        <dbReference type="ChEBI" id="CHEBI:30413"/>
    </cofactor>
</comment>
<evidence type="ECO:0000256" key="9">
    <source>
        <dbReference type="ARBA" id="ARBA00023002"/>
    </source>
</evidence>
<dbReference type="PRINTS" id="PR00385">
    <property type="entry name" value="P450"/>
</dbReference>
<evidence type="ECO:0000256" key="4">
    <source>
        <dbReference type="ARBA" id="ARBA00010617"/>
    </source>
</evidence>
<evidence type="ECO:0000256" key="10">
    <source>
        <dbReference type="ARBA" id="ARBA00023004"/>
    </source>
</evidence>
<dbReference type="Proteomes" id="UP000053558">
    <property type="component" value="Unassembled WGS sequence"/>
</dbReference>
<dbReference type="OrthoDB" id="10029320at2759"/>
<keyword evidence="7 13" id="KW-0479">Metal-binding</keyword>
<keyword evidence="11" id="KW-0503">Monooxygenase</keyword>
<protein>
    <submittedName>
        <fullName evidence="15">Cytochrome P450</fullName>
    </submittedName>
</protein>
<feature type="transmembrane region" description="Helical" evidence="14">
    <location>
        <begin position="12"/>
        <end position="35"/>
    </location>
</feature>
<dbReference type="GO" id="GO:0016020">
    <property type="term" value="C:membrane"/>
    <property type="evidence" value="ECO:0007669"/>
    <property type="project" value="UniProtKB-SubCell"/>
</dbReference>
<name>A0A5M3M8H7_CONPW</name>
<reference evidence="16" key="1">
    <citation type="journal article" date="2012" name="Science">
        <title>The Paleozoic origin of enzymatic lignin decomposition reconstructed from 31 fungal genomes.</title>
        <authorList>
            <person name="Floudas D."/>
            <person name="Binder M."/>
            <person name="Riley R."/>
            <person name="Barry K."/>
            <person name="Blanchette R.A."/>
            <person name="Henrissat B."/>
            <person name="Martinez A.T."/>
            <person name="Otillar R."/>
            <person name="Spatafora J.W."/>
            <person name="Yadav J.S."/>
            <person name="Aerts A."/>
            <person name="Benoit I."/>
            <person name="Boyd A."/>
            <person name="Carlson A."/>
            <person name="Copeland A."/>
            <person name="Coutinho P.M."/>
            <person name="de Vries R.P."/>
            <person name="Ferreira P."/>
            <person name="Findley K."/>
            <person name="Foster B."/>
            <person name="Gaskell J."/>
            <person name="Glotzer D."/>
            <person name="Gorecki P."/>
            <person name="Heitman J."/>
            <person name="Hesse C."/>
            <person name="Hori C."/>
            <person name="Igarashi K."/>
            <person name="Jurgens J.A."/>
            <person name="Kallen N."/>
            <person name="Kersten P."/>
            <person name="Kohler A."/>
            <person name="Kuees U."/>
            <person name="Kumar T.K.A."/>
            <person name="Kuo A."/>
            <person name="LaButti K."/>
            <person name="Larrondo L.F."/>
            <person name="Lindquist E."/>
            <person name="Ling A."/>
            <person name="Lombard V."/>
            <person name="Lucas S."/>
            <person name="Lundell T."/>
            <person name="Martin R."/>
            <person name="McLaughlin D.J."/>
            <person name="Morgenstern I."/>
            <person name="Morin E."/>
            <person name="Murat C."/>
            <person name="Nagy L.G."/>
            <person name="Nolan M."/>
            <person name="Ohm R.A."/>
            <person name="Patyshakuliyeva A."/>
            <person name="Rokas A."/>
            <person name="Ruiz-Duenas F.J."/>
            <person name="Sabat G."/>
            <person name="Salamov A."/>
            <person name="Samejima M."/>
            <person name="Schmutz J."/>
            <person name="Slot J.C."/>
            <person name="St John F."/>
            <person name="Stenlid J."/>
            <person name="Sun H."/>
            <person name="Sun S."/>
            <person name="Syed K."/>
            <person name="Tsang A."/>
            <person name="Wiebenga A."/>
            <person name="Young D."/>
            <person name="Pisabarro A."/>
            <person name="Eastwood D.C."/>
            <person name="Martin F."/>
            <person name="Cullen D."/>
            <person name="Grigoriev I.V."/>
            <person name="Hibbett D.S."/>
        </authorList>
    </citation>
    <scope>NUCLEOTIDE SEQUENCE [LARGE SCALE GENOMIC DNA]</scope>
    <source>
        <strain evidence="16">RWD-64-598 SS2</strain>
    </source>
</reference>
<accession>A0A5M3M8H7</accession>
<dbReference type="GO" id="GO:0020037">
    <property type="term" value="F:heme binding"/>
    <property type="evidence" value="ECO:0007669"/>
    <property type="project" value="InterPro"/>
</dbReference>
<dbReference type="AlphaFoldDB" id="A0A5M3M8H7"/>
<dbReference type="EMBL" id="JH711590">
    <property type="protein sequence ID" value="EIW74981.1"/>
    <property type="molecule type" value="Genomic_DNA"/>
</dbReference>
<dbReference type="PANTHER" id="PTHR24305">
    <property type="entry name" value="CYTOCHROME P450"/>
    <property type="match status" value="1"/>
</dbReference>
<evidence type="ECO:0000256" key="14">
    <source>
        <dbReference type="SAM" id="Phobius"/>
    </source>
</evidence>
<evidence type="ECO:0000256" key="13">
    <source>
        <dbReference type="PIRSR" id="PIRSR602403-1"/>
    </source>
</evidence>
<evidence type="ECO:0000256" key="3">
    <source>
        <dbReference type="ARBA" id="ARBA00004721"/>
    </source>
</evidence>
<dbReference type="GO" id="GO:0005506">
    <property type="term" value="F:iron ion binding"/>
    <property type="evidence" value="ECO:0007669"/>
    <property type="project" value="InterPro"/>
</dbReference>
<dbReference type="PRINTS" id="PR00465">
    <property type="entry name" value="EP450IV"/>
</dbReference>
<evidence type="ECO:0000256" key="8">
    <source>
        <dbReference type="ARBA" id="ARBA00022989"/>
    </source>
</evidence>
<evidence type="ECO:0000256" key="1">
    <source>
        <dbReference type="ARBA" id="ARBA00001971"/>
    </source>
</evidence>
<dbReference type="GO" id="GO:0004497">
    <property type="term" value="F:monooxygenase activity"/>
    <property type="evidence" value="ECO:0007669"/>
    <property type="project" value="UniProtKB-KW"/>
</dbReference>
<keyword evidence="10 13" id="KW-0408">Iron</keyword>
<dbReference type="GO" id="GO:0016705">
    <property type="term" value="F:oxidoreductase activity, acting on paired donors, with incorporation or reduction of molecular oxygen"/>
    <property type="evidence" value="ECO:0007669"/>
    <property type="project" value="InterPro"/>
</dbReference>
<comment type="caution">
    <text evidence="15">The sequence shown here is derived from an EMBL/GenBank/DDBJ whole genome shotgun (WGS) entry which is preliminary data.</text>
</comment>
<dbReference type="OMA" id="PAKMNRD"/>
<evidence type="ECO:0000256" key="6">
    <source>
        <dbReference type="ARBA" id="ARBA00022692"/>
    </source>
</evidence>
<sequence length="538" mass="60952">MPFDLKLLSPKRLALALFFYVTYRIAYRLVLWPYFLSPLRKVPGPPLGNPISGHFPTILKEAAGVPQRRWLNKYGPVIRAVGPFGIERLVFINPEPLKRILVTDAVDFPRPDFFRHMMGICAGYGLFAADGADHKQMRKAMNPAFSIANLSAQTDMYYDIIEDFMKVLDAEIDAESNPEEGKVLPVYARLNKVTLDIICKTAFGYDANTIHNNEDPLAVAYEELLDLQSGENLANLFLALTIPGMPTFFQSRTAWRLRNFFKRFRATCVTIDSMNRVKACSRAILQERIAEVSTSLSETGTTRQKDLISVMLQARMSENPDGKDIGAYFSDAMMAEHVLTFLLAGHETTASCLAWTLWELANDHKSQSKLRAELQALVKESPRPDFRQLKDSPFLDAVMMESLRLWAPVPATVRKAGRDVYLDGVFVPKDTILYIPILVFNTWKEHWGPDAESFNPERWFNLPDNYNSTFSLLSFTAGPHACIGRLMSIMEMKAVLAMIITRYEFDRLSPDQVPKPTTGVTTKPADHMPLRVRKVLRV</sequence>
<dbReference type="KEGG" id="cput:CONPUDRAFT_159742"/>